<reference evidence="2" key="1">
    <citation type="submission" date="2023-10" db="EMBL/GenBank/DDBJ databases">
        <authorList>
            <person name="Chen Y."/>
            <person name="Shah S."/>
            <person name="Dougan E. K."/>
            <person name="Thang M."/>
            <person name="Chan C."/>
        </authorList>
    </citation>
    <scope>NUCLEOTIDE SEQUENCE [LARGE SCALE GENOMIC DNA]</scope>
</reference>
<organism evidence="2 3">
    <name type="scientific">Prorocentrum cordatum</name>
    <dbReference type="NCBI Taxonomy" id="2364126"/>
    <lineage>
        <taxon>Eukaryota</taxon>
        <taxon>Sar</taxon>
        <taxon>Alveolata</taxon>
        <taxon>Dinophyceae</taxon>
        <taxon>Prorocentrales</taxon>
        <taxon>Prorocentraceae</taxon>
        <taxon>Prorocentrum</taxon>
    </lineage>
</organism>
<evidence type="ECO:0000313" key="2">
    <source>
        <dbReference type="EMBL" id="CAK0794353.1"/>
    </source>
</evidence>
<comment type="caution">
    <text evidence="2">The sequence shown here is derived from an EMBL/GenBank/DDBJ whole genome shotgun (WGS) entry which is preliminary data.</text>
</comment>
<evidence type="ECO:0000256" key="1">
    <source>
        <dbReference type="SAM" id="MobiDB-lite"/>
    </source>
</evidence>
<accession>A0ABN9PMS1</accession>
<dbReference type="Proteomes" id="UP001189429">
    <property type="component" value="Unassembled WGS sequence"/>
</dbReference>
<feature type="compositionally biased region" description="Basic residues" evidence="1">
    <location>
        <begin position="153"/>
        <end position="164"/>
    </location>
</feature>
<name>A0ABN9PMS1_9DINO</name>
<gene>
    <name evidence="2" type="ORF">PCOR1329_LOCUS4387</name>
</gene>
<dbReference type="EMBL" id="CAUYUJ010001126">
    <property type="protein sequence ID" value="CAK0794353.1"/>
    <property type="molecule type" value="Genomic_DNA"/>
</dbReference>
<feature type="region of interest" description="Disordered" evidence="1">
    <location>
        <begin position="150"/>
        <end position="172"/>
    </location>
</feature>
<sequence>MTAPAPTYVTAEPQPVTYTAPPVYVTGGASITEPAGGQQLVYLQQPAQEPAGQQVYYVQQPAQQQTVTYAAPPAVQYVDERGNPVQFLEAPQQQTVTYAAPPTVQYVDERGQPVQFLEAPQPAVQYVDERGQPIQYMEALQAPAVFVLPPRPPRGRRRRRRQGRLRSDPMGFDSAARAAIPVRFDSVCFTSTGQGLPKLGAAIVFHVRCDTEMIRGRRPVFDPIRCHS</sequence>
<keyword evidence="3" id="KW-1185">Reference proteome</keyword>
<protein>
    <submittedName>
        <fullName evidence="2">Uncharacterized protein</fullName>
    </submittedName>
</protein>
<proteinExistence type="predicted"/>
<evidence type="ECO:0000313" key="3">
    <source>
        <dbReference type="Proteomes" id="UP001189429"/>
    </source>
</evidence>